<dbReference type="GO" id="GO:0016042">
    <property type="term" value="P:lipid catabolic process"/>
    <property type="evidence" value="ECO:0007669"/>
    <property type="project" value="InterPro"/>
</dbReference>
<dbReference type="GO" id="GO:0016787">
    <property type="term" value="F:hydrolase activity"/>
    <property type="evidence" value="ECO:0007669"/>
    <property type="project" value="InterPro"/>
</dbReference>
<dbReference type="SUPFAM" id="SSF53474">
    <property type="entry name" value="alpha/beta-Hydrolases"/>
    <property type="match status" value="1"/>
</dbReference>
<keyword evidence="2" id="KW-0732">Signal</keyword>
<dbReference type="EMBL" id="NFZW01000041">
    <property type="protein sequence ID" value="RFA31721.1"/>
    <property type="molecule type" value="Genomic_DNA"/>
</dbReference>
<dbReference type="Gene3D" id="3.40.50.1820">
    <property type="entry name" value="alpha/beta hydrolase"/>
    <property type="match status" value="1"/>
</dbReference>
<evidence type="ECO:0000313" key="4">
    <source>
        <dbReference type="Proteomes" id="UP000256763"/>
    </source>
</evidence>
<dbReference type="OrthoDB" id="8871309at2"/>
<dbReference type="InterPro" id="IPR029058">
    <property type="entry name" value="AB_hydrolase_fold"/>
</dbReference>
<sequence length="140" mass="14779">MFRPTQTLNVSRRLNALSLGVALALVVAGCSSSNNNNSPDDENPSDGPELSMPEIEPDNVKPIVFVHGTAGSAAQYQTQAMRFASNGYPEEQILAFEYSTDGLTAIGLAAGGAKARRWIVLLTRSSVASKPTRSISSAIP</sequence>
<feature type="chain" id="PRO_5017596072" evidence="2">
    <location>
        <begin position="34"/>
        <end position="140"/>
    </location>
</feature>
<feature type="region of interest" description="Disordered" evidence="1">
    <location>
        <begin position="32"/>
        <end position="55"/>
    </location>
</feature>
<dbReference type="RefSeq" id="WP_116304119.1">
    <property type="nucleotide sequence ID" value="NZ_NFZV01000040.1"/>
</dbReference>
<reference evidence="4" key="1">
    <citation type="submission" date="2017-05" db="EMBL/GenBank/DDBJ databases">
        <authorList>
            <person name="Sharma S."/>
            <person name="Sidhu C."/>
            <person name="Pinnaka A.K."/>
        </authorList>
    </citation>
    <scope>NUCLEOTIDE SEQUENCE [LARGE SCALE GENOMIC DNA]</scope>
    <source>
        <strain evidence="4">AK93</strain>
    </source>
</reference>
<feature type="signal peptide" evidence="2">
    <location>
        <begin position="1"/>
        <end position="33"/>
    </location>
</feature>
<dbReference type="AlphaFoldDB" id="A0A3E0WHS7"/>
<gene>
    <name evidence="3" type="ORF">CAL65_21550</name>
</gene>
<keyword evidence="4" id="KW-1185">Reference proteome</keyword>
<protein>
    <submittedName>
        <fullName evidence="3">Uncharacterized protein</fullName>
    </submittedName>
</protein>
<evidence type="ECO:0000313" key="3">
    <source>
        <dbReference type="EMBL" id="RFA31721.1"/>
    </source>
</evidence>
<evidence type="ECO:0000256" key="2">
    <source>
        <dbReference type="SAM" id="SignalP"/>
    </source>
</evidence>
<accession>A0A3E0WHS7</accession>
<name>A0A3E0WHS7_9GAMM</name>
<dbReference type="InterPro" id="IPR002918">
    <property type="entry name" value="Lipase_EstA/Esterase_EstB"/>
</dbReference>
<evidence type="ECO:0000256" key="1">
    <source>
        <dbReference type="SAM" id="MobiDB-lite"/>
    </source>
</evidence>
<dbReference type="Pfam" id="PF01674">
    <property type="entry name" value="Lipase_2"/>
    <property type="match status" value="1"/>
</dbReference>
<dbReference type="Proteomes" id="UP000256763">
    <property type="component" value="Unassembled WGS sequence"/>
</dbReference>
<comment type="caution">
    <text evidence="3">The sequence shown here is derived from an EMBL/GenBank/DDBJ whole genome shotgun (WGS) entry which is preliminary data.</text>
</comment>
<dbReference type="PROSITE" id="PS51257">
    <property type="entry name" value="PROKAR_LIPOPROTEIN"/>
    <property type="match status" value="1"/>
</dbReference>
<organism evidence="3 4">
    <name type="scientific">Alkalilimnicola ehrlichii</name>
    <dbReference type="NCBI Taxonomy" id="351052"/>
    <lineage>
        <taxon>Bacteria</taxon>
        <taxon>Pseudomonadati</taxon>
        <taxon>Pseudomonadota</taxon>
        <taxon>Gammaproteobacteria</taxon>
        <taxon>Chromatiales</taxon>
        <taxon>Ectothiorhodospiraceae</taxon>
        <taxon>Alkalilimnicola</taxon>
    </lineage>
</organism>
<proteinExistence type="predicted"/>